<protein>
    <submittedName>
        <fullName evidence="10">Methyl-accepting chemotaxis protein</fullName>
    </submittedName>
</protein>
<dbReference type="SUPFAM" id="SSF58104">
    <property type="entry name" value="Methyl-accepting chemotaxis protein (MCP) signaling domain"/>
    <property type="match status" value="1"/>
</dbReference>
<feature type="domain" description="HAMP" evidence="9">
    <location>
        <begin position="307"/>
        <end position="359"/>
    </location>
</feature>
<dbReference type="SMART" id="SM00283">
    <property type="entry name" value="MA"/>
    <property type="match status" value="1"/>
</dbReference>
<name>A0A4S1CDE1_9BACT</name>
<evidence type="ECO:0000313" key="10">
    <source>
        <dbReference type="EMBL" id="TGU71464.1"/>
    </source>
</evidence>
<dbReference type="PANTHER" id="PTHR43531">
    <property type="entry name" value="PROTEIN ICFG"/>
    <property type="match status" value="1"/>
</dbReference>
<dbReference type="InterPro" id="IPR004089">
    <property type="entry name" value="MCPsignal_dom"/>
</dbReference>
<organism evidence="10 11">
    <name type="scientific">Geomonas terrae</name>
    <dbReference type="NCBI Taxonomy" id="2562681"/>
    <lineage>
        <taxon>Bacteria</taxon>
        <taxon>Pseudomonadati</taxon>
        <taxon>Thermodesulfobacteriota</taxon>
        <taxon>Desulfuromonadia</taxon>
        <taxon>Geobacterales</taxon>
        <taxon>Geobacteraceae</taxon>
        <taxon>Geomonas</taxon>
    </lineage>
</organism>
<dbReference type="Pfam" id="PF00015">
    <property type="entry name" value="MCPsignal"/>
    <property type="match status" value="1"/>
</dbReference>
<dbReference type="InterPro" id="IPR051310">
    <property type="entry name" value="MCP_chemotaxis"/>
</dbReference>
<evidence type="ECO:0000313" key="11">
    <source>
        <dbReference type="Proteomes" id="UP000306416"/>
    </source>
</evidence>
<dbReference type="InterPro" id="IPR024478">
    <property type="entry name" value="HlyB_4HB_MCP"/>
</dbReference>
<feature type="domain" description="HAMP" evidence="9">
    <location>
        <begin position="802"/>
        <end position="852"/>
    </location>
</feature>
<dbReference type="GO" id="GO:0004888">
    <property type="term" value="F:transmembrane signaling receptor activity"/>
    <property type="evidence" value="ECO:0007669"/>
    <property type="project" value="TreeGrafter"/>
</dbReference>
<feature type="domain" description="Methyl-accepting transducer" evidence="8">
    <location>
        <begin position="857"/>
        <end position="1072"/>
    </location>
</feature>
<evidence type="ECO:0000256" key="1">
    <source>
        <dbReference type="ARBA" id="ARBA00004370"/>
    </source>
</evidence>
<comment type="subcellular location">
    <subcellularLocation>
        <location evidence="1">Membrane</location>
    </subcellularLocation>
</comment>
<dbReference type="SMART" id="SM00304">
    <property type="entry name" value="HAMP"/>
    <property type="match status" value="5"/>
</dbReference>
<gene>
    <name evidence="10" type="ORF">E4633_14175</name>
</gene>
<dbReference type="Gene3D" id="1.10.287.950">
    <property type="entry name" value="Methyl-accepting chemotaxis protein"/>
    <property type="match status" value="1"/>
</dbReference>
<keyword evidence="4" id="KW-0807">Transducer</keyword>
<dbReference type="PROSITE" id="PS50111">
    <property type="entry name" value="CHEMOTAXIS_TRANSDUC_2"/>
    <property type="match status" value="1"/>
</dbReference>
<feature type="region of interest" description="Disordered" evidence="6">
    <location>
        <begin position="1096"/>
        <end position="1117"/>
    </location>
</feature>
<evidence type="ECO:0000256" key="7">
    <source>
        <dbReference type="SAM" id="Phobius"/>
    </source>
</evidence>
<feature type="coiled-coil region" evidence="5">
    <location>
        <begin position="1043"/>
        <end position="1070"/>
    </location>
</feature>
<sequence length="1142" mass="123060">MKWFYDLKLGTKLMTGFITIAVIAGLVGYFGIREIHGIEAADAKLYERITIPIAQLQDVSTSFQRIRVNLRDLLTAKTPLEEQAKIERIKTLRGELDKAAVDFEKTILTDEGRKLFQEFKQARAGYDPIIDQIVRLAQTGRDGEARILMEGDGAKFSRMEQDSIDKLVDAKLKQAKLTADGNAEMANTATKIMLILIVVGVALAVGFGLFITRIVQRQLGADPKEVGDVANRVAVGDMSVTIDLKDKHGDSVMVAMQKMVESIKALVADTNMLSDAAIAGKLATRADASRHQGDFQKVVAGVNDTLDAVIGPLNVAAEYVDRISKGDIPPRITDSYNGDFNEIKNNLNVCIDAVHALVADADMLSQAAVAGKLATRADASKHQGDFRRIVSGVNDTLDAVIGPLNVAAEYVDRISKGDIPPRITDSYNGDFNEIKNNLNVCIDTLAALIADMNNMSKQHDLGDIEVQIAAGNYQGVYREMATGVNNMVNGHIAVKKKAMACIAEFGRGNFEAELEKFPGKKAFINETIEQVRTNLKALIADANVLVEAAVAGKLATRADASRHEGDFRKIVQGVNDTLDAVIGPLNVAAEYVDRISKGDIPPRITDNYNGDFNEIKLNLNNCIDIMNNLLTEADKVTRAAAEGKLDERANVELFVGGWKELVVGVNNIVTNIVNPLMVTADYVDKVAKGVIPPQIVTEYKGQYNIIKDNLNAVVKMMNELLEQTDIIIQAAADGELDKRADATIFVGGWNKLVAGVNDTVTNIVNPLMVTAGYVDRIAKGDMPPAITAEYKGQYNLIKNNLNMLVDAINKITEAAKEVSVGNLMVSLRERSDNDELIRALSAMVGKITEVVTEVKMAADNVASGSVQLSANAQSMSEGASQQAAAAEEASSSMEEMSANIKQNADNAQQTEKIAVKSAEDAKEGGKAVSETVQAMKDIAGRISIIEEIARQTNMLALNAAIEAARAGEHGKGFAVVASEVRKLAERSQVAAGEISELSVSSVEVAERAGEMLSAILPDIQKTAELVQEINASSKEQDTGAQQINKAIQQLDQVIQQNASASEEMASTAEELSSQSAQLQSTIAFFRVDGAARQLPAAPKPLTKSAGKAEVKGIKKNGLQTKKAMGHDLIMSDMDGDSDFERF</sequence>
<dbReference type="Pfam" id="PF12729">
    <property type="entry name" value="4HB_MCP_1"/>
    <property type="match status" value="1"/>
</dbReference>
<dbReference type="Pfam" id="PF18947">
    <property type="entry name" value="HAMP_2"/>
    <property type="match status" value="5"/>
</dbReference>
<dbReference type="GO" id="GO:0006935">
    <property type="term" value="P:chemotaxis"/>
    <property type="evidence" value="ECO:0007669"/>
    <property type="project" value="UniProtKB-KW"/>
</dbReference>
<evidence type="ECO:0000256" key="6">
    <source>
        <dbReference type="SAM" id="MobiDB-lite"/>
    </source>
</evidence>
<dbReference type="EMBL" id="SRSC01000003">
    <property type="protein sequence ID" value="TGU71464.1"/>
    <property type="molecule type" value="Genomic_DNA"/>
</dbReference>
<dbReference type="Gene3D" id="1.20.120.1530">
    <property type="match status" value="4"/>
</dbReference>
<comment type="similarity">
    <text evidence="3">Belongs to the methyl-accepting chemotaxis (MCP) protein family.</text>
</comment>
<proteinExistence type="inferred from homology"/>
<dbReference type="CDD" id="cd17528">
    <property type="entry name" value="HAMP_III"/>
    <property type="match status" value="1"/>
</dbReference>
<dbReference type="CDD" id="cd19411">
    <property type="entry name" value="MCP2201-like_sensor"/>
    <property type="match status" value="1"/>
</dbReference>
<evidence type="ECO:0000256" key="3">
    <source>
        <dbReference type="ARBA" id="ARBA00029447"/>
    </source>
</evidence>
<dbReference type="GO" id="GO:0005886">
    <property type="term" value="C:plasma membrane"/>
    <property type="evidence" value="ECO:0007669"/>
    <property type="project" value="TreeGrafter"/>
</dbReference>
<dbReference type="InterPro" id="IPR003660">
    <property type="entry name" value="HAMP_dom"/>
</dbReference>
<comment type="caution">
    <text evidence="10">The sequence shown here is derived from an EMBL/GenBank/DDBJ whole genome shotgun (WGS) entry which is preliminary data.</text>
</comment>
<dbReference type="Pfam" id="PF18575">
    <property type="entry name" value="HAMP_N3"/>
    <property type="match status" value="1"/>
</dbReference>
<dbReference type="CDD" id="cd17527">
    <property type="entry name" value="HAMP_II"/>
    <property type="match status" value="1"/>
</dbReference>
<dbReference type="GO" id="GO:0007165">
    <property type="term" value="P:signal transduction"/>
    <property type="evidence" value="ECO:0007669"/>
    <property type="project" value="UniProtKB-KW"/>
</dbReference>
<evidence type="ECO:0000259" key="8">
    <source>
        <dbReference type="PROSITE" id="PS50111"/>
    </source>
</evidence>
<dbReference type="FunFam" id="1.10.287.950:FF:000001">
    <property type="entry name" value="Methyl-accepting chemotaxis sensory transducer"/>
    <property type="match status" value="1"/>
</dbReference>
<reference evidence="10 11" key="1">
    <citation type="submission" date="2019-04" db="EMBL/GenBank/DDBJ databases">
        <title>Geobacter oryzae sp. nov., ferric-reducing bacteria isolated from paddy soil.</title>
        <authorList>
            <person name="Xu Z."/>
            <person name="Masuda Y."/>
            <person name="Itoh H."/>
            <person name="Senoo K."/>
        </authorList>
    </citation>
    <scope>NUCLEOTIDE SEQUENCE [LARGE SCALE GENOMIC DNA]</scope>
    <source>
        <strain evidence="10 11">Red111</strain>
    </source>
</reference>
<dbReference type="InterPro" id="IPR041395">
    <property type="entry name" value="McpB_HAMP_3rd"/>
</dbReference>
<accession>A0A4S1CDE1</accession>
<dbReference type="Proteomes" id="UP000306416">
    <property type="component" value="Unassembled WGS sequence"/>
</dbReference>
<evidence type="ECO:0000256" key="4">
    <source>
        <dbReference type="PROSITE-ProRule" id="PRU00284"/>
    </source>
</evidence>
<dbReference type="PANTHER" id="PTHR43531:SF11">
    <property type="entry name" value="METHYL-ACCEPTING CHEMOTAXIS PROTEIN 3"/>
    <property type="match status" value="1"/>
</dbReference>
<evidence type="ECO:0000259" key="9">
    <source>
        <dbReference type="PROSITE" id="PS50885"/>
    </source>
</evidence>
<dbReference type="RefSeq" id="WP_135871087.1">
    <property type="nucleotide sequence ID" value="NZ_SRSC01000003.1"/>
</dbReference>
<dbReference type="AlphaFoldDB" id="A0A4S1CDE1"/>
<keyword evidence="7" id="KW-0812">Transmembrane</keyword>
<keyword evidence="7" id="KW-1133">Transmembrane helix</keyword>
<dbReference type="PROSITE" id="PS50885">
    <property type="entry name" value="HAMP"/>
    <property type="match status" value="3"/>
</dbReference>
<keyword evidence="7" id="KW-0472">Membrane</keyword>
<evidence type="ECO:0000256" key="2">
    <source>
        <dbReference type="ARBA" id="ARBA00022500"/>
    </source>
</evidence>
<dbReference type="FunFam" id="1.20.120.1530:FF:000010">
    <property type="match status" value="1"/>
</dbReference>
<dbReference type="CDD" id="cd11386">
    <property type="entry name" value="MCP_signal"/>
    <property type="match status" value="1"/>
</dbReference>
<feature type="region of interest" description="Disordered" evidence="6">
    <location>
        <begin position="878"/>
        <end position="898"/>
    </location>
</feature>
<feature type="transmembrane region" description="Helical" evidence="7">
    <location>
        <begin position="192"/>
        <end position="211"/>
    </location>
</feature>
<keyword evidence="5" id="KW-0175">Coiled coil</keyword>
<evidence type="ECO:0000256" key="5">
    <source>
        <dbReference type="SAM" id="Coils"/>
    </source>
</evidence>
<feature type="domain" description="HAMP" evidence="9">
    <location>
        <begin position="398"/>
        <end position="450"/>
    </location>
</feature>
<dbReference type="InterPro" id="IPR047347">
    <property type="entry name" value="YvaQ-like_sensor"/>
</dbReference>
<keyword evidence="11" id="KW-1185">Reference proteome</keyword>
<feature type="transmembrane region" description="Helical" evidence="7">
    <location>
        <begin position="13"/>
        <end position="32"/>
    </location>
</feature>
<keyword evidence="2" id="KW-0145">Chemotaxis</keyword>